<keyword evidence="2" id="KW-1185">Reference proteome</keyword>
<proteinExistence type="predicted"/>
<dbReference type="EMBL" id="JACEFO010000825">
    <property type="protein sequence ID" value="KAF8755694.1"/>
    <property type="molecule type" value="Genomic_DNA"/>
</dbReference>
<organism evidence="1 2">
    <name type="scientific">Digitaria exilis</name>
    <dbReference type="NCBI Taxonomy" id="1010633"/>
    <lineage>
        <taxon>Eukaryota</taxon>
        <taxon>Viridiplantae</taxon>
        <taxon>Streptophyta</taxon>
        <taxon>Embryophyta</taxon>
        <taxon>Tracheophyta</taxon>
        <taxon>Spermatophyta</taxon>
        <taxon>Magnoliopsida</taxon>
        <taxon>Liliopsida</taxon>
        <taxon>Poales</taxon>
        <taxon>Poaceae</taxon>
        <taxon>PACMAD clade</taxon>
        <taxon>Panicoideae</taxon>
        <taxon>Panicodae</taxon>
        <taxon>Paniceae</taxon>
        <taxon>Anthephorinae</taxon>
        <taxon>Digitaria</taxon>
    </lineage>
</organism>
<evidence type="ECO:0000313" key="2">
    <source>
        <dbReference type="Proteomes" id="UP000636709"/>
    </source>
</evidence>
<protein>
    <submittedName>
        <fullName evidence="1">Uncharacterized protein</fullName>
    </submittedName>
</protein>
<evidence type="ECO:0000313" key="1">
    <source>
        <dbReference type="EMBL" id="KAF8755694.1"/>
    </source>
</evidence>
<sequence>MSPPAAAAGCLFSHCCLWSDLCSPQIPRAEPGREYSSMPLDADERPARPVLLGIMATSEGERSLRLHRFRVARSGRVLVGRSSGALETLGDGYYKAKTPTSHIRAATAVQSPDGRFLSLCFFSREADFSDPKASRIVPPVSLQLQMDLAAAAADKQGISVSRLPDLPPEPGDATLGQGCCQWVEVATFMLKFPSLGADMQSDTIAALQGYVVIGDTILLSLWPFNLFYVFNCSTRAWAAVATAKKDWGYAPIRERGVYVKEHDMIYFLCGAVVYAYKLCKDQDQYQMAPPTRIARVCPFSHEGYGFLSYIGGGVICSVWIGVKLPCNNYDAKHVRITTFRVKGDGSQHFVPKGVKVLHSTCCYGVP</sequence>
<dbReference type="AlphaFoldDB" id="A0A835FHD6"/>
<reference evidence="1" key="1">
    <citation type="submission" date="2020-07" db="EMBL/GenBank/DDBJ databases">
        <title>Genome sequence and genetic diversity analysis of an under-domesticated orphan crop, white fonio (Digitaria exilis).</title>
        <authorList>
            <person name="Bennetzen J.L."/>
            <person name="Chen S."/>
            <person name="Ma X."/>
            <person name="Wang X."/>
            <person name="Yssel A.E.J."/>
            <person name="Chaluvadi S.R."/>
            <person name="Johnson M."/>
            <person name="Gangashetty P."/>
            <person name="Hamidou F."/>
            <person name="Sanogo M.D."/>
            <person name="Zwaenepoel A."/>
            <person name="Wallace J."/>
            <person name="Van De Peer Y."/>
            <person name="Van Deynze A."/>
        </authorList>
    </citation>
    <scope>NUCLEOTIDE SEQUENCE</scope>
    <source>
        <tissue evidence="1">Leaves</tissue>
    </source>
</reference>
<dbReference type="OrthoDB" id="683777at2759"/>
<name>A0A835FHD6_9POAL</name>
<comment type="caution">
    <text evidence="1">The sequence shown here is derived from an EMBL/GenBank/DDBJ whole genome shotgun (WGS) entry which is preliminary data.</text>
</comment>
<accession>A0A835FHD6</accession>
<gene>
    <name evidence="1" type="ORF">HU200_011161</name>
</gene>
<dbReference type="Proteomes" id="UP000636709">
    <property type="component" value="Unassembled WGS sequence"/>
</dbReference>